<dbReference type="AlphaFoldDB" id="A0A645APC8"/>
<proteinExistence type="inferred from homology"/>
<dbReference type="InterPro" id="IPR012349">
    <property type="entry name" value="Split_barrel_FMN-bd"/>
</dbReference>
<reference evidence="3" key="1">
    <citation type="submission" date="2019-08" db="EMBL/GenBank/DDBJ databases">
        <authorList>
            <person name="Kucharzyk K."/>
            <person name="Murdoch R.W."/>
            <person name="Higgins S."/>
            <person name="Loffler F."/>
        </authorList>
    </citation>
    <scope>NUCLEOTIDE SEQUENCE</scope>
</reference>
<dbReference type="PANTHER" id="PTHR43567:SF5">
    <property type="entry name" value="HYPOTHETICAL CYTOSOLIC PROTEIN"/>
    <property type="match status" value="1"/>
</dbReference>
<evidence type="ECO:0000259" key="2">
    <source>
        <dbReference type="Pfam" id="PF01613"/>
    </source>
</evidence>
<gene>
    <name evidence="3" type="ORF">SDC9_101890</name>
</gene>
<dbReference type="SUPFAM" id="SSF50475">
    <property type="entry name" value="FMN-binding split barrel"/>
    <property type="match status" value="1"/>
</dbReference>
<comment type="similarity">
    <text evidence="1">Belongs to the flavoredoxin family.</text>
</comment>
<organism evidence="3">
    <name type="scientific">bioreactor metagenome</name>
    <dbReference type="NCBI Taxonomy" id="1076179"/>
    <lineage>
        <taxon>unclassified sequences</taxon>
        <taxon>metagenomes</taxon>
        <taxon>ecological metagenomes</taxon>
    </lineage>
</organism>
<dbReference type="GO" id="GO:0010181">
    <property type="term" value="F:FMN binding"/>
    <property type="evidence" value="ECO:0007669"/>
    <property type="project" value="InterPro"/>
</dbReference>
<dbReference type="Pfam" id="PF01613">
    <property type="entry name" value="Flavin_Reduct"/>
    <property type="match status" value="1"/>
</dbReference>
<accession>A0A645APC8</accession>
<sequence>MNEINIKDIRKNVVKMISEDWALVTAGNKDGWNTMTISWGGVGELWGKDVVFVFIRPQRYTKEFMDREGRFTLNFFDGEYKKELGLCGKYSGRDCDKAKETGLIPIFDGDNVYIEQANTVIVCKTLSVEHLNPENFIDKNIEDFYPNKDYHEVYIAEIEKILEK</sequence>
<dbReference type="EMBL" id="VSSQ01015115">
    <property type="protein sequence ID" value="MPM55105.1"/>
    <property type="molecule type" value="Genomic_DNA"/>
</dbReference>
<protein>
    <recommendedName>
        <fullName evidence="2">Flavin reductase like domain-containing protein</fullName>
    </recommendedName>
</protein>
<dbReference type="PANTHER" id="PTHR43567">
    <property type="entry name" value="FLAVOREDOXIN-RELATED-RELATED"/>
    <property type="match status" value="1"/>
</dbReference>
<feature type="domain" description="Flavin reductase like" evidence="2">
    <location>
        <begin position="22"/>
        <end position="159"/>
    </location>
</feature>
<comment type="caution">
    <text evidence="3">The sequence shown here is derived from an EMBL/GenBank/DDBJ whole genome shotgun (WGS) entry which is preliminary data.</text>
</comment>
<evidence type="ECO:0000256" key="1">
    <source>
        <dbReference type="ARBA" id="ARBA00038054"/>
    </source>
</evidence>
<dbReference type="InterPro" id="IPR052174">
    <property type="entry name" value="Flavoredoxin"/>
</dbReference>
<dbReference type="Gene3D" id="2.30.110.10">
    <property type="entry name" value="Electron Transport, Fmn-binding Protein, Chain A"/>
    <property type="match status" value="1"/>
</dbReference>
<dbReference type="InterPro" id="IPR002563">
    <property type="entry name" value="Flavin_Rdtase-like_dom"/>
</dbReference>
<name>A0A645APC8_9ZZZZ</name>
<evidence type="ECO:0000313" key="3">
    <source>
        <dbReference type="EMBL" id="MPM55105.1"/>
    </source>
</evidence>